<keyword evidence="2" id="KW-1185">Reference proteome</keyword>
<proteinExistence type="predicted"/>
<evidence type="ECO:0000313" key="1">
    <source>
        <dbReference type="EMBL" id="CAH1451883.1"/>
    </source>
</evidence>
<comment type="caution">
    <text evidence="1">The sequence shown here is derived from an EMBL/GenBank/DDBJ whole genome shotgun (WGS) entry which is preliminary data.</text>
</comment>
<reference evidence="1 2" key="1">
    <citation type="submission" date="2022-01" db="EMBL/GenBank/DDBJ databases">
        <authorList>
            <person name="Xiong W."/>
            <person name="Schranz E."/>
        </authorList>
    </citation>
    <scope>NUCLEOTIDE SEQUENCE [LARGE SCALE GENOMIC DNA]</scope>
</reference>
<dbReference type="Proteomes" id="UP001157418">
    <property type="component" value="Unassembled WGS sequence"/>
</dbReference>
<name>A0AAU9PNG9_9ASTR</name>
<accession>A0AAU9PNG9</accession>
<protein>
    <submittedName>
        <fullName evidence="1">Uncharacterized protein</fullName>
    </submittedName>
</protein>
<evidence type="ECO:0000313" key="2">
    <source>
        <dbReference type="Proteomes" id="UP001157418"/>
    </source>
</evidence>
<dbReference type="AlphaFoldDB" id="A0AAU9PNG9"/>
<organism evidence="1 2">
    <name type="scientific">Lactuca virosa</name>
    <dbReference type="NCBI Taxonomy" id="75947"/>
    <lineage>
        <taxon>Eukaryota</taxon>
        <taxon>Viridiplantae</taxon>
        <taxon>Streptophyta</taxon>
        <taxon>Embryophyta</taxon>
        <taxon>Tracheophyta</taxon>
        <taxon>Spermatophyta</taxon>
        <taxon>Magnoliopsida</taxon>
        <taxon>eudicotyledons</taxon>
        <taxon>Gunneridae</taxon>
        <taxon>Pentapetalae</taxon>
        <taxon>asterids</taxon>
        <taxon>campanulids</taxon>
        <taxon>Asterales</taxon>
        <taxon>Asteraceae</taxon>
        <taxon>Cichorioideae</taxon>
        <taxon>Cichorieae</taxon>
        <taxon>Lactucinae</taxon>
        <taxon>Lactuca</taxon>
    </lineage>
</organism>
<gene>
    <name evidence="1" type="ORF">LVIROSA_LOCUS37214</name>
</gene>
<dbReference type="EMBL" id="CAKMRJ010005745">
    <property type="protein sequence ID" value="CAH1451883.1"/>
    <property type="molecule type" value="Genomic_DNA"/>
</dbReference>
<sequence length="154" mass="17584">MEVRRRLAAVMEEKNVWGSCETHPKRRDRRPSHRRLPSAAIPTVDTAQADLASRFWSCIDMPIFPNPFASLSLLCAHEVDITFVFGIGIGVAVQDIKIPSVLSLHCYSSIWFSCSFQFKQFPIDPSVELNANNFQFIRETICNDEGFECRTEEE</sequence>